<proteinExistence type="predicted"/>
<name>A0A8J8NKV6_HALGN</name>
<dbReference type="EMBL" id="RRYP01012623">
    <property type="protein sequence ID" value="TNV76992.1"/>
    <property type="molecule type" value="Genomic_DNA"/>
</dbReference>
<reference evidence="2" key="1">
    <citation type="submission" date="2019-06" db="EMBL/GenBank/DDBJ databases">
        <authorList>
            <person name="Zheng W."/>
        </authorList>
    </citation>
    <scope>NUCLEOTIDE SEQUENCE</scope>
    <source>
        <strain evidence="2">QDHG01</strain>
    </source>
</reference>
<evidence type="ECO:0000313" key="3">
    <source>
        <dbReference type="Proteomes" id="UP000785679"/>
    </source>
</evidence>
<accession>A0A8J8NKV6</accession>
<keyword evidence="1" id="KW-0472">Membrane</keyword>
<evidence type="ECO:0000313" key="2">
    <source>
        <dbReference type="EMBL" id="TNV76992.1"/>
    </source>
</evidence>
<feature type="transmembrane region" description="Helical" evidence="1">
    <location>
        <begin position="50"/>
        <end position="70"/>
    </location>
</feature>
<comment type="caution">
    <text evidence="2">The sequence shown here is derived from an EMBL/GenBank/DDBJ whole genome shotgun (WGS) entry which is preliminary data.</text>
</comment>
<gene>
    <name evidence="2" type="ORF">FGO68_gene8910</name>
</gene>
<keyword evidence="1" id="KW-0812">Transmembrane</keyword>
<organism evidence="2 3">
    <name type="scientific">Halteria grandinella</name>
    <dbReference type="NCBI Taxonomy" id="5974"/>
    <lineage>
        <taxon>Eukaryota</taxon>
        <taxon>Sar</taxon>
        <taxon>Alveolata</taxon>
        <taxon>Ciliophora</taxon>
        <taxon>Intramacronucleata</taxon>
        <taxon>Spirotrichea</taxon>
        <taxon>Stichotrichia</taxon>
        <taxon>Sporadotrichida</taxon>
        <taxon>Halteriidae</taxon>
        <taxon>Halteria</taxon>
    </lineage>
</organism>
<protein>
    <submittedName>
        <fullName evidence="2">Uncharacterized protein</fullName>
    </submittedName>
</protein>
<sequence length="168" mass="19218">MDTKTDLKQPLLQKPLSVPQKKILYDQAFLATFAWASSNFFFGILSAHNFATSCLQFSGYILFSLFIRIFQAWKSGNGLYTPITPFFPLSLHLLPTEPPNNLRSLLCKSCPHELWSDSKLHITEHTTQLPFQLLVLWRKTYLKDGIWDKRGIHGSGVDCMVQARDKGE</sequence>
<feature type="transmembrane region" description="Helical" evidence="1">
    <location>
        <begin position="23"/>
        <end position="44"/>
    </location>
</feature>
<evidence type="ECO:0000256" key="1">
    <source>
        <dbReference type="SAM" id="Phobius"/>
    </source>
</evidence>
<dbReference type="Proteomes" id="UP000785679">
    <property type="component" value="Unassembled WGS sequence"/>
</dbReference>
<keyword evidence="1" id="KW-1133">Transmembrane helix</keyword>
<keyword evidence="3" id="KW-1185">Reference proteome</keyword>
<dbReference type="AlphaFoldDB" id="A0A8J8NKV6"/>